<keyword evidence="10" id="KW-1185">Reference proteome</keyword>
<keyword evidence="7" id="KW-0482">Metalloprotease</keyword>
<dbReference type="InterPro" id="IPR038765">
    <property type="entry name" value="Papain-like_cys_pep_sf"/>
</dbReference>
<evidence type="ECO:0000256" key="6">
    <source>
        <dbReference type="ARBA" id="ARBA00022833"/>
    </source>
</evidence>
<evidence type="ECO:0000256" key="1">
    <source>
        <dbReference type="ARBA" id="ARBA00007074"/>
    </source>
</evidence>
<reference evidence="9 10" key="1">
    <citation type="submission" date="2020-02" db="EMBL/GenBank/DDBJ databases">
        <title>Broccoli isolated Pseudomonas sp.</title>
        <authorList>
            <person name="Fujikawa T."/>
            <person name="Sawada H."/>
        </authorList>
    </citation>
    <scope>NUCLEOTIDE SEQUENCE [LARGE SCALE GENOMIC DNA]</scope>
    <source>
        <strain evidence="9 10">JCM 32154</strain>
    </source>
</reference>
<name>A0A6I5RN68_9PSED</name>
<evidence type="ECO:0000313" key="10">
    <source>
        <dbReference type="Proteomes" id="UP000471751"/>
    </source>
</evidence>
<evidence type="ECO:0000256" key="2">
    <source>
        <dbReference type="ARBA" id="ARBA00022670"/>
    </source>
</evidence>
<dbReference type="InterPro" id="IPR028090">
    <property type="entry name" value="JAB_dom_prok"/>
</dbReference>
<sequence>MFEQHREQLQREAIAAYPEEAVWLITPGECRRVKNIADEPTKTFRVSKQSMAAAMARGLLAVVHSHPDYPACPSAADMRGQQAAGVPWGIVATDGERATDPVWFGDSVERLPLIGRGFRHGVTDCYALIRDYYRLELDIDLVEFPRDWEWWLNGGDLYQDGIAPAGFRRIEQAEAQPGDMWIAQVRSPVPNHGGILLEHGLALHHPSAHEPVDPAQLSRREPIGRWLPHITIWLRHNSR</sequence>
<feature type="domain" description="NlpC/P60" evidence="8">
    <location>
        <begin position="84"/>
        <end position="237"/>
    </location>
</feature>
<proteinExistence type="inferred from homology"/>
<dbReference type="GO" id="GO:0006508">
    <property type="term" value="P:proteolysis"/>
    <property type="evidence" value="ECO:0007669"/>
    <property type="project" value="UniProtKB-KW"/>
</dbReference>
<dbReference type="InterPro" id="IPR051929">
    <property type="entry name" value="VirAsm_ModProt"/>
</dbReference>
<dbReference type="AlphaFoldDB" id="A0A6I5RN68"/>
<evidence type="ECO:0000256" key="7">
    <source>
        <dbReference type="ARBA" id="ARBA00023049"/>
    </source>
</evidence>
<keyword evidence="2" id="KW-0645">Protease</keyword>
<dbReference type="PANTHER" id="PTHR34858:SF1">
    <property type="entry name" value="CYSO-CYSTEINE PEPTIDASE"/>
    <property type="match status" value="1"/>
</dbReference>
<dbReference type="SUPFAM" id="SSF102712">
    <property type="entry name" value="JAB1/MPN domain"/>
    <property type="match status" value="1"/>
</dbReference>
<gene>
    <name evidence="9" type="ORF">G3O07_05440</name>
</gene>
<dbReference type="GO" id="GO:0008235">
    <property type="term" value="F:metalloexopeptidase activity"/>
    <property type="evidence" value="ECO:0007669"/>
    <property type="project" value="TreeGrafter"/>
</dbReference>
<dbReference type="InterPro" id="IPR000064">
    <property type="entry name" value="NLP_P60_dom"/>
</dbReference>
<evidence type="ECO:0000259" key="8">
    <source>
        <dbReference type="PROSITE" id="PS51935"/>
    </source>
</evidence>
<keyword evidence="6" id="KW-0862">Zinc</keyword>
<dbReference type="Pfam" id="PF00877">
    <property type="entry name" value="NLPC_P60"/>
    <property type="match status" value="1"/>
</dbReference>
<evidence type="ECO:0000313" key="9">
    <source>
        <dbReference type="EMBL" id="NES09293.1"/>
    </source>
</evidence>
<dbReference type="Gene3D" id="3.40.140.10">
    <property type="entry name" value="Cytidine Deaminase, domain 2"/>
    <property type="match status" value="1"/>
</dbReference>
<accession>A0A6I5RN68</accession>
<organism evidence="9 10">
    <name type="scientific">Pseudomonas laurentiana</name>
    <dbReference type="NCBI Taxonomy" id="2364649"/>
    <lineage>
        <taxon>Bacteria</taxon>
        <taxon>Pseudomonadati</taxon>
        <taxon>Pseudomonadota</taxon>
        <taxon>Gammaproteobacteria</taxon>
        <taxon>Pseudomonadales</taxon>
        <taxon>Pseudomonadaceae</taxon>
        <taxon>Pseudomonas</taxon>
    </lineage>
</organism>
<evidence type="ECO:0000256" key="3">
    <source>
        <dbReference type="ARBA" id="ARBA00022723"/>
    </source>
</evidence>
<keyword evidence="3" id="KW-0479">Metal-binding</keyword>
<comment type="caution">
    <text evidence="9">The sequence shown here is derived from an EMBL/GenBank/DDBJ whole genome shotgun (WGS) entry which is preliminary data.</text>
</comment>
<evidence type="ECO:0000256" key="4">
    <source>
        <dbReference type="ARBA" id="ARBA00022801"/>
    </source>
</evidence>
<evidence type="ECO:0000256" key="5">
    <source>
        <dbReference type="ARBA" id="ARBA00022807"/>
    </source>
</evidence>
<dbReference type="PROSITE" id="PS51935">
    <property type="entry name" value="NLPC_P60"/>
    <property type="match status" value="1"/>
</dbReference>
<dbReference type="EMBL" id="JAAHBT010000048">
    <property type="protein sequence ID" value="NES09293.1"/>
    <property type="molecule type" value="Genomic_DNA"/>
</dbReference>
<dbReference type="GO" id="GO:0008270">
    <property type="term" value="F:zinc ion binding"/>
    <property type="evidence" value="ECO:0007669"/>
    <property type="project" value="TreeGrafter"/>
</dbReference>
<dbReference type="GO" id="GO:0008234">
    <property type="term" value="F:cysteine-type peptidase activity"/>
    <property type="evidence" value="ECO:0007669"/>
    <property type="project" value="UniProtKB-KW"/>
</dbReference>
<dbReference type="PANTHER" id="PTHR34858">
    <property type="entry name" value="CYSO-CYSTEINE PEPTIDASE"/>
    <property type="match status" value="1"/>
</dbReference>
<dbReference type="RefSeq" id="WP_163933419.1">
    <property type="nucleotide sequence ID" value="NZ_BMQU01000046.1"/>
</dbReference>
<keyword evidence="4" id="KW-0378">Hydrolase</keyword>
<comment type="similarity">
    <text evidence="1">Belongs to the peptidase C40 family.</text>
</comment>
<dbReference type="Pfam" id="PF14464">
    <property type="entry name" value="Prok-JAB"/>
    <property type="match status" value="1"/>
</dbReference>
<keyword evidence="5" id="KW-0788">Thiol protease</keyword>
<dbReference type="Proteomes" id="UP000471751">
    <property type="component" value="Unassembled WGS sequence"/>
</dbReference>
<protein>
    <recommendedName>
        <fullName evidence="8">NlpC/P60 domain-containing protein</fullName>
    </recommendedName>
</protein>
<dbReference type="SUPFAM" id="SSF54001">
    <property type="entry name" value="Cysteine proteinases"/>
    <property type="match status" value="1"/>
</dbReference>